<sequence length="201" mass="22701">MSANFRFQDGEVSATLIQDVKALKNLSEDQLEELVKICLQFLCSSDTETFVEKSTSYADRHEMNIGALKGSLRGLLNFFKGAARKYLSQALIQEDMMRFGFDENRAKIVASSWQAHFLALSRGIAGQTLVVNKLVDMDWRFGVTSSSSELKQVGRTFLQLRLQLDKGNGAIETTNMELSLPQFYEFLQEMEKAKAAMEFLT</sequence>
<reference evidence="3" key="1">
    <citation type="submission" date="2021-01" db="EMBL/GenBank/DDBJ databases">
        <authorList>
            <person name="Corre E."/>
            <person name="Pelletier E."/>
            <person name="Niang G."/>
            <person name="Scheremetjew M."/>
            <person name="Finn R."/>
            <person name="Kale V."/>
            <person name="Holt S."/>
            <person name="Cochrane G."/>
            <person name="Meng A."/>
            <person name="Brown T."/>
            <person name="Cohen L."/>
        </authorList>
    </citation>
    <scope>NUCLEOTIDE SEQUENCE</scope>
    <source>
        <strain evidence="3">CCMP 2712</strain>
    </source>
</reference>
<evidence type="ECO:0000259" key="1">
    <source>
        <dbReference type="PROSITE" id="PS51269"/>
    </source>
</evidence>
<dbReference type="GO" id="GO:0045892">
    <property type="term" value="P:negative regulation of DNA-templated transcription"/>
    <property type="evidence" value="ECO:0007669"/>
    <property type="project" value="TreeGrafter"/>
</dbReference>
<dbReference type="PANTHER" id="PTHR16231:SF2">
    <property type="entry name" value="COMM DOMAIN-CONTAINING PROTEIN 7"/>
    <property type="match status" value="1"/>
</dbReference>
<dbReference type="PANTHER" id="PTHR16231">
    <property type="entry name" value="COMM DOMAIN-CONTAINING PROTEIN 4-8 FAMILY MEMBER"/>
    <property type="match status" value="1"/>
</dbReference>
<dbReference type="InterPro" id="IPR017920">
    <property type="entry name" value="COMM"/>
</dbReference>
<dbReference type="InterPro" id="IPR047155">
    <property type="entry name" value="COMMD4/6/7/8"/>
</dbReference>
<organism evidence="3">
    <name type="scientific">Guillardia theta</name>
    <name type="common">Cryptophyte</name>
    <name type="synonym">Cryptomonas phi</name>
    <dbReference type="NCBI Taxonomy" id="55529"/>
    <lineage>
        <taxon>Eukaryota</taxon>
        <taxon>Cryptophyceae</taxon>
        <taxon>Pyrenomonadales</taxon>
        <taxon>Geminigeraceae</taxon>
        <taxon>Guillardia</taxon>
    </lineage>
</organism>
<dbReference type="PROSITE" id="PS51269">
    <property type="entry name" value="COMM"/>
    <property type="match status" value="1"/>
</dbReference>
<dbReference type="GO" id="GO:0051059">
    <property type="term" value="F:NF-kappaB binding"/>
    <property type="evidence" value="ECO:0007669"/>
    <property type="project" value="TreeGrafter"/>
</dbReference>
<dbReference type="Pfam" id="PF21672">
    <property type="entry name" value="COMM_HN"/>
    <property type="match status" value="1"/>
</dbReference>
<evidence type="ECO:0000313" key="2">
    <source>
        <dbReference type="EMBL" id="CAE2327771.1"/>
    </source>
</evidence>
<feature type="domain" description="COMM" evidence="1">
    <location>
        <begin position="133"/>
        <end position="201"/>
    </location>
</feature>
<evidence type="ECO:0000313" key="3">
    <source>
        <dbReference type="EMBL" id="CAE2327875.1"/>
    </source>
</evidence>
<dbReference type="EMBL" id="HBKN01040026">
    <property type="protein sequence ID" value="CAE2327875.1"/>
    <property type="molecule type" value="Transcribed_RNA"/>
</dbReference>
<proteinExistence type="predicted"/>
<dbReference type="EMBL" id="HBKN01039947">
    <property type="protein sequence ID" value="CAE2327771.1"/>
    <property type="molecule type" value="Transcribed_RNA"/>
</dbReference>
<dbReference type="OMA" id="SQQWGEH"/>
<accession>A0A6U6CG01</accession>
<dbReference type="GO" id="GO:0033209">
    <property type="term" value="P:tumor necrosis factor-mediated signaling pathway"/>
    <property type="evidence" value="ECO:0007669"/>
    <property type="project" value="TreeGrafter"/>
</dbReference>
<gene>
    <name evidence="2" type="ORF">GTHE00462_LOCUS31252</name>
    <name evidence="3" type="ORF">GTHE00462_LOCUS31314</name>
</gene>
<name>A0A6U6CG01_GUITH</name>
<dbReference type="AlphaFoldDB" id="A0A6U6CG01"/>
<protein>
    <recommendedName>
        <fullName evidence="1">COMM domain-containing protein</fullName>
    </recommendedName>
</protein>
<dbReference type="Pfam" id="PF07258">
    <property type="entry name" value="COMM_domain"/>
    <property type="match status" value="1"/>
</dbReference>